<keyword evidence="1" id="KW-0812">Transmembrane</keyword>
<accession>A0AAU3I523</accession>
<gene>
    <name evidence="2" type="ORF">OG699_36280</name>
</gene>
<feature type="transmembrane region" description="Helical" evidence="1">
    <location>
        <begin position="20"/>
        <end position="47"/>
    </location>
</feature>
<dbReference type="InterPro" id="IPR059130">
    <property type="entry name" value="MmpA_put"/>
</dbReference>
<evidence type="ECO:0000313" key="2">
    <source>
        <dbReference type="EMBL" id="WTZ12945.1"/>
    </source>
</evidence>
<dbReference type="EMBL" id="CP109546">
    <property type="protein sequence ID" value="WTZ12945.1"/>
    <property type="molecule type" value="Genomic_DNA"/>
</dbReference>
<evidence type="ECO:0000256" key="1">
    <source>
        <dbReference type="SAM" id="Phobius"/>
    </source>
</evidence>
<dbReference type="NCBIfam" id="NF046122">
    <property type="entry name" value="morpho_MmpA"/>
    <property type="match status" value="1"/>
</dbReference>
<sequence length="48" mass="4843">MTTHQAPKPSAEPAPPVGRAVTAALALAVPAGLAWTAGMIYTVIVWAS</sequence>
<protein>
    <submittedName>
        <fullName evidence="2">Uncharacterized protein</fullName>
    </submittedName>
</protein>
<reference evidence="2" key="1">
    <citation type="submission" date="2022-10" db="EMBL/GenBank/DDBJ databases">
        <title>The complete genomes of actinobacterial strains from the NBC collection.</title>
        <authorList>
            <person name="Joergensen T.S."/>
            <person name="Alvarez Arevalo M."/>
            <person name="Sterndorff E.B."/>
            <person name="Faurdal D."/>
            <person name="Vuksanovic O."/>
            <person name="Mourched A.-S."/>
            <person name="Charusanti P."/>
            <person name="Shaw S."/>
            <person name="Blin K."/>
            <person name="Weber T."/>
        </authorList>
    </citation>
    <scope>NUCLEOTIDE SEQUENCE</scope>
    <source>
        <strain evidence="2">NBC_01393</strain>
    </source>
</reference>
<name>A0AAU3I523_9ACTN</name>
<keyword evidence="1" id="KW-1133">Transmembrane helix</keyword>
<keyword evidence="1" id="KW-0472">Membrane</keyword>
<proteinExistence type="predicted"/>
<dbReference type="AlphaFoldDB" id="A0AAU3I523"/>
<organism evidence="2">
    <name type="scientific">Streptomyces sp. NBC_01393</name>
    <dbReference type="NCBI Taxonomy" id="2903851"/>
    <lineage>
        <taxon>Bacteria</taxon>
        <taxon>Bacillati</taxon>
        <taxon>Actinomycetota</taxon>
        <taxon>Actinomycetes</taxon>
        <taxon>Kitasatosporales</taxon>
        <taxon>Streptomycetaceae</taxon>
        <taxon>Streptomyces</taxon>
    </lineage>
</organism>